<dbReference type="VEuPathDB" id="FungiDB:HpaG804008"/>
<proteinExistence type="predicted"/>
<evidence type="ECO:0008006" key="3">
    <source>
        <dbReference type="Google" id="ProtNLM"/>
    </source>
</evidence>
<protein>
    <recommendedName>
        <fullName evidence="3">CCHC-type domain-containing protein</fullName>
    </recommendedName>
</protein>
<dbReference type="InterPro" id="IPR036875">
    <property type="entry name" value="Znf_CCHC_sf"/>
</dbReference>
<organism evidence="1 2">
    <name type="scientific">Hyaloperonospora arabidopsidis (strain Emoy2)</name>
    <name type="common">Downy mildew agent</name>
    <name type="synonym">Peronospora arabidopsidis</name>
    <dbReference type="NCBI Taxonomy" id="559515"/>
    <lineage>
        <taxon>Eukaryota</taxon>
        <taxon>Sar</taxon>
        <taxon>Stramenopiles</taxon>
        <taxon>Oomycota</taxon>
        <taxon>Peronosporomycetes</taxon>
        <taxon>Peronosporales</taxon>
        <taxon>Peronosporaceae</taxon>
        <taxon>Hyaloperonospora</taxon>
    </lineage>
</organism>
<dbReference type="AlphaFoldDB" id="M4BCJ2"/>
<evidence type="ECO:0000313" key="1">
    <source>
        <dbReference type="EnsemblProtists" id="HpaP804008"/>
    </source>
</evidence>
<reference evidence="2" key="1">
    <citation type="journal article" date="2010" name="Science">
        <title>Signatures of adaptation to obligate biotrophy in the Hyaloperonospora arabidopsidis genome.</title>
        <authorList>
            <person name="Baxter L."/>
            <person name="Tripathy S."/>
            <person name="Ishaque N."/>
            <person name="Boot N."/>
            <person name="Cabral A."/>
            <person name="Kemen E."/>
            <person name="Thines M."/>
            <person name="Ah-Fong A."/>
            <person name="Anderson R."/>
            <person name="Badejoko W."/>
            <person name="Bittner-Eddy P."/>
            <person name="Boore J.L."/>
            <person name="Chibucos M.C."/>
            <person name="Coates M."/>
            <person name="Dehal P."/>
            <person name="Delehaunty K."/>
            <person name="Dong S."/>
            <person name="Downton P."/>
            <person name="Dumas B."/>
            <person name="Fabro G."/>
            <person name="Fronick C."/>
            <person name="Fuerstenberg S.I."/>
            <person name="Fulton L."/>
            <person name="Gaulin E."/>
            <person name="Govers F."/>
            <person name="Hughes L."/>
            <person name="Humphray S."/>
            <person name="Jiang R.H."/>
            <person name="Judelson H."/>
            <person name="Kamoun S."/>
            <person name="Kyung K."/>
            <person name="Meijer H."/>
            <person name="Minx P."/>
            <person name="Morris P."/>
            <person name="Nelson J."/>
            <person name="Phuntumart V."/>
            <person name="Qutob D."/>
            <person name="Rehmany A."/>
            <person name="Rougon-Cardoso A."/>
            <person name="Ryden P."/>
            <person name="Torto-Alalibo T."/>
            <person name="Studholme D."/>
            <person name="Wang Y."/>
            <person name="Win J."/>
            <person name="Wood J."/>
            <person name="Clifton S.W."/>
            <person name="Rogers J."/>
            <person name="Van den Ackerveken G."/>
            <person name="Jones J.D."/>
            <person name="McDowell J.M."/>
            <person name="Beynon J."/>
            <person name="Tyler B.M."/>
        </authorList>
    </citation>
    <scope>NUCLEOTIDE SEQUENCE [LARGE SCALE GENOMIC DNA]</scope>
    <source>
        <strain evidence="2">Emoy2</strain>
    </source>
</reference>
<name>M4BCJ2_HYAAE</name>
<dbReference type="GO" id="GO:0008270">
    <property type="term" value="F:zinc ion binding"/>
    <property type="evidence" value="ECO:0007669"/>
    <property type="project" value="InterPro"/>
</dbReference>
<dbReference type="GO" id="GO:0003676">
    <property type="term" value="F:nucleic acid binding"/>
    <property type="evidence" value="ECO:0007669"/>
    <property type="project" value="InterPro"/>
</dbReference>
<dbReference type="SUPFAM" id="SSF57756">
    <property type="entry name" value="Retrovirus zinc finger-like domains"/>
    <property type="match status" value="1"/>
</dbReference>
<dbReference type="HOGENOM" id="CLU_2488190_0_0_1"/>
<dbReference type="EMBL" id="JH598136">
    <property type="status" value="NOT_ANNOTATED_CDS"/>
    <property type="molecule type" value="Genomic_DNA"/>
</dbReference>
<sequence>MKSRVSTEVQEEFSVRQAHTSLIPYRPSRRVEAGGPETMDFCSIESESPLSSSSNRLQKCNRCQKLGHYTYECSPLRPVARNTERCD</sequence>
<dbReference type="InParanoid" id="M4BCJ2"/>
<dbReference type="Proteomes" id="UP000011713">
    <property type="component" value="Unassembled WGS sequence"/>
</dbReference>
<accession>M4BCJ2</accession>
<dbReference type="EnsemblProtists" id="HpaT804008">
    <property type="protein sequence ID" value="HpaP804008"/>
    <property type="gene ID" value="HpaG804008"/>
</dbReference>
<evidence type="ECO:0000313" key="2">
    <source>
        <dbReference type="Proteomes" id="UP000011713"/>
    </source>
</evidence>
<reference evidence="1" key="2">
    <citation type="submission" date="2015-06" db="UniProtKB">
        <authorList>
            <consortium name="EnsemblProtists"/>
        </authorList>
    </citation>
    <scope>IDENTIFICATION</scope>
    <source>
        <strain evidence="1">Emoy2</strain>
    </source>
</reference>
<keyword evidence="2" id="KW-1185">Reference proteome</keyword>